<evidence type="ECO:0000313" key="2">
    <source>
        <dbReference type="Proteomes" id="UP000265520"/>
    </source>
</evidence>
<reference evidence="1 2" key="1">
    <citation type="journal article" date="2018" name="Front. Plant Sci.">
        <title>Red Clover (Trifolium pratense) and Zigzag Clover (T. medium) - A Picture of Genomic Similarities and Differences.</title>
        <authorList>
            <person name="Dluhosova J."/>
            <person name="Istvanek J."/>
            <person name="Nedelnik J."/>
            <person name="Repkova J."/>
        </authorList>
    </citation>
    <scope>NUCLEOTIDE SEQUENCE [LARGE SCALE GENOMIC DNA]</scope>
    <source>
        <strain evidence="2">cv. 10/8</strain>
        <tissue evidence="1">Leaf</tissue>
    </source>
</reference>
<dbReference type="EMBL" id="LXQA010026894">
    <property type="protein sequence ID" value="MCH94259.1"/>
    <property type="molecule type" value="Genomic_DNA"/>
</dbReference>
<sequence>RAIEASAKQKSVMTPAEAGSLGLTSRSQMDRVVGYNKARFWARAGRV</sequence>
<accession>A0A392N515</accession>
<dbReference type="AlphaFoldDB" id="A0A392N515"/>
<keyword evidence="2" id="KW-1185">Reference proteome</keyword>
<evidence type="ECO:0000313" key="1">
    <source>
        <dbReference type="EMBL" id="MCH94259.1"/>
    </source>
</evidence>
<dbReference type="Proteomes" id="UP000265520">
    <property type="component" value="Unassembled WGS sequence"/>
</dbReference>
<proteinExistence type="predicted"/>
<protein>
    <submittedName>
        <fullName evidence="1">Uncharacterized protein</fullName>
    </submittedName>
</protein>
<organism evidence="1 2">
    <name type="scientific">Trifolium medium</name>
    <dbReference type="NCBI Taxonomy" id="97028"/>
    <lineage>
        <taxon>Eukaryota</taxon>
        <taxon>Viridiplantae</taxon>
        <taxon>Streptophyta</taxon>
        <taxon>Embryophyta</taxon>
        <taxon>Tracheophyta</taxon>
        <taxon>Spermatophyta</taxon>
        <taxon>Magnoliopsida</taxon>
        <taxon>eudicotyledons</taxon>
        <taxon>Gunneridae</taxon>
        <taxon>Pentapetalae</taxon>
        <taxon>rosids</taxon>
        <taxon>fabids</taxon>
        <taxon>Fabales</taxon>
        <taxon>Fabaceae</taxon>
        <taxon>Papilionoideae</taxon>
        <taxon>50 kb inversion clade</taxon>
        <taxon>NPAAA clade</taxon>
        <taxon>Hologalegina</taxon>
        <taxon>IRL clade</taxon>
        <taxon>Trifolieae</taxon>
        <taxon>Trifolium</taxon>
    </lineage>
</organism>
<comment type="caution">
    <text evidence="1">The sequence shown here is derived from an EMBL/GenBank/DDBJ whole genome shotgun (WGS) entry which is preliminary data.</text>
</comment>
<gene>
    <name evidence="1" type="ORF">A2U01_0015216</name>
</gene>
<feature type="non-terminal residue" evidence="1">
    <location>
        <position position="1"/>
    </location>
</feature>
<name>A0A392N515_9FABA</name>